<geneLocation type="plasmid" evidence="4 5">
    <name>2</name>
</geneLocation>
<keyword evidence="2" id="KW-0560">Oxidoreductase</keyword>
<accession>W0RQK0</accession>
<dbReference type="RefSeq" id="WP_025414560.1">
    <property type="nucleotide sequence ID" value="NZ_CP007130.1"/>
</dbReference>
<dbReference type="PRINTS" id="PR00081">
    <property type="entry name" value="GDHRDH"/>
</dbReference>
<sequence>MQNRWSAAEARRFVDDYGRQSHGADLALRVYTSRLLGAEPSLVLHGGGNTSVKTRVRDIAGDEVEVLCVKGSGWDLAAIEPAGLPAVRLAPLRRLQALDRLSDEDMVNALRCNLLDAMAPTPSVETLLHAFLPHAYVDHTHANAVLALSDQPNGLEICREVFGDAMTVVEYVMPGFRLAKAATLAFEQQSAVEGLVLHKHGIFTFGDSAEQAYERMIRMVTLAEARIARGRVVVPAAASLPASPAPAADVLPVLRGACAEPLGDGRYRRFVASLRDGPQALAFCNRADLSEAAWRGVVTPDHTIRIKHRPLVLRAPEAGSLDAYREDVRRRVAQYGDDYRAYFERHDARSGDGEGRRRTMLDPLPRVLLVPGVGVVALGTSKSEADIVADVAETTIATLGAAEAVGRFEPLPEAELFEMEYWSLEQAKLGKTAERPLARQAALVTGGAGAIGAATARLFARQGAEVVVLDLDGEGAQRVAQSCGRHALGLACDVTDPQAVRAAFDAACRRFGGVDIVVSNAGAAWEGAIATLPEDVLRRSFELNFFAHQSVAQNAVRVMKAQGTGGALLFNVSKQAVNPGPGLGAYGAPKAATFLLARQYALEHGADGIRVNVVNADRIRSGLLTDAMIAARASARGVDEAAYMRGNLLREEVSAEDVAEAFLHQALAMKTTGGVTTVDGGNIAAALR</sequence>
<evidence type="ECO:0000256" key="2">
    <source>
        <dbReference type="ARBA" id="ARBA00023002"/>
    </source>
</evidence>
<dbReference type="SUPFAM" id="SSF51735">
    <property type="entry name" value="NAD(P)-binding Rossmann-fold domains"/>
    <property type="match status" value="1"/>
</dbReference>
<dbReference type="SMART" id="SM01007">
    <property type="entry name" value="Aldolase_II"/>
    <property type="match status" value="1"/>
</dbReference>
<dbReference type="SUPFAM" id="SSF53639">
    <property type="entry name" value="AraD/HMP-PK domain-like"/>
    <property type="match status" value="1"/>
</dbReference>
<organism evidence="4 5">
    <name type="scientific">Gemmatirosa kalamazoonensis</name>
    <dbReference type="NCBI Taxonomy" id="861299"/>
    <lineage>
        <taxon>Bacteria</taxon>
        <taxon>Pseudomonadati</taxon>
        <taxon>Gemmatimonadota</taxon>
        <taxon>Gemmatimonadia</taxon>
        <taxon>Gemmatimonadales</taxon>
        <taxon>Gemmatimonadaceae</taxon>
        <taxon>Gemmatirosa</taxon>
    </lineage>
</organism>
<dbReference type="Gene3D" id="3.40.225.10">
    <property type="entry name" value="Class II aldolase/adducin N-terminal domain"/>
    <property type="match status" value="1"/>
</dbReference>
<gene>
    <name evidence="4" type="ORF">J421_5719</name>
</gene>
<proteinExistence type="inferred from homology"/>
<dbReference type="Gene3D" id="3.40.50.720">
    <property type="entry name" value="NAD(P)-binding Rossmann-like Domain"/>
    <property type="match status" value="1"/>
</dbReference>
<dbReference type="KEGG" id="gba:J421_5719"/>
<dbReference type="InterPro" id="IPR001303">
    <property type="entry name" value="Aldolase_II/adducin_N"/>
</dbReference>
<dbReference type="InParanoid" id="W0RQK0"/>
<dbReference type="Pfam" id="PF13561">
    <property type="entry name" value="adh_short_C2"/>
    <property type="match status" value="1"/>
</dbReference>
<feature type="domain" description="Class II aldolase/adducin N-terminal" evidence="3">
    <location>
        <begin position="28"/>
        <end position="227"/>
    </location>
</feature>
<reference evidence="4 5" key="1">
    <citation type="journal article" date="2014" name="Genome Announc.">
        <title>Genome Sequence and Methylome of Soil Bacterium Gemmatirosa kalamazoonensis KBS708T, a Member of the Rarely Cultivated Gemmatimonadetes Phylum.</title>
        <authorList>
            <person name="Debruyn J.M."/>
            <person name="Radosevich M."/>
            <person name="Wommack K.E."/>
            <person name="Polson S.W."/>
            <person name="Hauser L.J."/>
            <person name="Fawaz M.N."/>
            <person name="Korlach J."/>
            <person name="Tsai Y.C."/>
        </authorList>
    </citation>
    <scope>NUCLEOTIDE SEQUENCE [LARGE SCALE GENOMIC DNA]</scope>
    <source>
        <strain evidence="4 5">KBS708</strain>
        <plasmid evidence="5">Plasmid 2</plasmid>
    </source>
</reference>
<name>W0RQK0_9BACT</name>
<dbReference type="PATRIC" id="fig|861299.3.peg.5758"/>
<dbReference type="InterPro" id="IPR036291">
    <property type="entry name" value="NAD(P)-bd_dom_sf"/>
</dbReference>
<dbReference type="InterPro" id="IPR002347">
    <property type="entry name" value="SDR_fam"/>
</dbReference>
<keyword evidence="5" id="KW-1185">Reference proteome</keyword>
<evidence type="ECO:0000313" key="4">
    <source>
        <dbReference type="EMBL" id="AHG93254.1"/>
    </source>
</evidence>
<protein>
    <submittedName>
        <fullName evidence="4">Class II aldolase/adducin family protein</fullName>
    </submittedName>
</protein>
<comment type="similarity">
    <text evidence="1">Belongs to the short-chain dehydrogenases/reductases (SDR) family.</text>
</comment>
<dbReference type="PANTHER" id="PTHR43669:SF3">
    <property type="entry name" value="ALCOHOL DEHYDROGENASE, PUTATIVE (AFU_ORTHOLOGUE AFUA_3G03445)-RELATED"/>
    <property type="match status" value="1"/>
</dbReference>
<dbReference type="InterPro" id="IPR036409">
    <property type="entry name" value="Aldolase_II/adducin_N_sf"/>
</dbReference>
<dbReference type="GO" id="GO:0016491">
    <property type="term" value="F:oxidoreductase activity"/>
    <property type="evidence" value="ECO:0007669"/>
    <property type="project" value="UniProtKB-KW"/>
</dbReference>
<dbReference type="Pfam" id="PF00596">
    <property type="entry name" value="Aldolase_II"/>
    <property type="match status" value="1"/>
</dbReference>
<dbReference type="EMBL" id="CP007130">
    <property type="protein sequence ID" value="AHG93254.1"/>
    <property type="molecule type" value="Genomic_DNA"/>
</dbReference>
<dbReference type="HOGENOM" id="CLU_024866_0_0_0"/>
<keyword evidence="4" id="KW-0614">Plasmid</keyword>
<dbReference type="NCBIfam" id="NF006192">
    <property type="entry name" value="PRK08324.1-6"/>
    <property type="match status" value="1"/>
</dbReference>
<dbReference type="Proteomes" id="UP000019151">
    <property type="component" value="Plasmid 2"/>
</dbReference>
<dbReference type="OrthoDB" id="9774430at2"/>
<dbReference type="eggNOG" id="COG1028">
    <property type="taxonomic scope" value="Bacteria"/>
</dbReference>
<evidence type="ECO:0000259" key="3">
    <source>
        <dbReference type="SMART" id="SM01007"/>
    </source>
</evidence>
<dbReference type="AlphaFoldDB" id="W0RQK0"/>
<dbReference type="eggNOG" id="COG3347">
    <property type="taxonomic scope" value="Bacteria"/>
</dbReference>
<dbReference type="PANTHER" id="PTHR43669">
    <property type="entry name" value="5-KETO-D-GLUCONATE 5-REDUCTASE"/>
    <property type="match status" value="1"/>
</dbReference>
<evidence type="ECO:0000313" key="5">
    <source>
        <dbReference type="Proteomes" id="UP000019151"/>
    </source>
</evidence>
<evidence type="ECO:0000256" key="1">
    <source>
        <dbReference type="ARBA" id="ARBA00006484"/>
    </source>
</evidence>